<gene>
    <name evidence="1" type="ORF">RPERSI_LOCUS35307</name>
</gene>
<sequence length="132" mass="15406">MPFNGTAQRAKNVGVTVMCLECERWRLFYSKQKLNEQEKKLLIAYLDTIDYSSTKSKNSKKRVSSEIELSNSEHSENNSEDLLNQNKTNDLQYSDSEVWENLFYRNADINNELTDNEESDDYDIEESANSEK</sequence>
<organism evidence="1 2">
    <name type="scientific">Racocetra persica</name>
    <dbReference type="NCBI Taxonomy" id="160502"/>
    <lineage>
        <taxon>Eukaryota</taxon>
        <taxon>Fungi</taxon>
        <taxon>Fungi incertae sedis</taxon>
        <taxon>Mucoromycota</taxon>
        <taxon>Glomeromycotina</taxon>
        <taxon>Glomeromycetes</taxon>
        <taxon>Diversisporales</taxon>
        <taxon>Gigasporaceae</taxon>
        <taxon>Racocetra</taxon>
    </lineage>
</organism>
<comment type="caution">
    <text evidence="1">The sequence shown here is derived from an EMBL/GenBank/DDBJ whole genome shotgun (WGS) entry which is preliminary data.</text>
</comment>
<proteinExistence type="predicted"/>
<accession>A0ACA9SVX1</accession>
<evidence type="ECO:0000313" key="1">
    <source>
        <dbReference type="EMBL" id="CAG8848822.1"/>
    </source>
</evidence>
<name>A0ACA9SVX1_9GLOM</name>
<reference evidence="1" key="1">
    <citation type="submission" date="2021-06" db="EMBL/GenBank/DDBJ databases">
        <authorList>
            <person name="Kallberg Y."/>
            <person name="Tangrot J."/>
            <person name="Rosling A."/>
        </authorList>
    </citation>
    <scope>NUCLEOTIDE SEQUENCE</scope>
    <source>
        <strain evidence="1">MA461A</strain>
    </source>
</reference>
<dbReference type="EMBL" id="CAJVQC010162536">
    <property type="protein sequence ID" value="CAG8848822.1"/>
    <property type="molecule type" value="Genomic_DNA"/>
</dbReference>
<dbReference type="Proteomes" id="UP000789920">
    <property type="component" value="Unassembled WGS sequence"/>
</dbReference>
<protein>
    <submittedName>
        <fullName evidence="1">3227_t:CDS:1</fullName>
    </submittedName>
</protein>
<feature type="non-terminal residue" evidence="1">
    <location>
        <position position="1"/>
    </location>
</feature>
<keyword evidence="2" id="KW-1185">Reference proteome</keyword>
<evidence type="ECO:0000313" key="2">
    <source>
        <dbReference type="Proteomes" id="UP000789920"/>
    </source>
</evidence>
<feature type="non-terminal residue" evidence="1">
    <location>
        <position position="132"/>
    </location>
</feature>